<dbReference type="EMBL" id="UOEA01000069">
    <property type="protein sequence ID" value="VAV84626.1"/>
    <property type="molecule type" value="Genomic_DNA"/>
</dbReference>
<comment type="similarity">
    <text evidence="1">Belongs to the UDPGP type 2 family.</text>
</comment>
<accession>A0A3B0R6A5</accession>
<reference evidence="7" key="1">
    <citation type="submission" date="2018-06" db="EMBL/GenBank/DDBJ databases">
        <authorList>
            <person name="Zhirakovskaya E."/>
        </authorList>
    </citation>
    <scope>NUCLEOTIDE SEQUENCE</scope>
</reference>
<evidence type="ECO:0000256" key="5">
    <source>
        <dbReference type="ARBA" id="ARBA00048128"/>
    </source>
</evidence>
<dbReference type="AlphaFoldDB" id="A0A3B0R6A5"/>
<dbReference type="PANTHER" id="PTHR43197:SF1">
    <property type="entry name" value="UTP--GLUCOSE-1-PHOSPHATE URIDYLYLTRANSFERASE"/>
    <property type="match status" value="1"/>
</dbReference>
<dbReference type="GO" id="GO:0003983">
    <property type="term" value="F:UTP:glucose-1-phosphate uridylyltransferase activity"/>
    <property type="evidence" value="ECO:0007669"/>
    <property type="project" value="UniProtKB-EC"/>
</dbReference>
<dbReference type="NCBIfam" id="TIGR01099">
    <property type="entry name" value="galU"/>
    <property type="match status" value="1"/>
</dbReference>
<organism evidence="7">
    <name type="scientific">hydrothermal vent metagenome</name>
    <dbReference type="NCBI Taxonomy" id="652676"/>
    <lineage>
        <taxon>unclassified sequences</taxon>
        <taxon>metagenomes</taxon>
        <taxon>ecological metagenomes</taxon>
    </lineage>
</organism>
<feature type="domain" description="Nucleotidyl transferase" evidence="6">
    <location>
        <begin position="10"/>
        <end position="263"/>
    </location>
</feature>
<dbReference type="Pfam" id="PF00483">
    <property type="entry name" value="NTP_transferase"/>
    <property type="match status" value="1"/>
</dbReference>
<dbReference type="GO" id="GO:0006011">
    <property type="term" value="P:UDP-alpha-D-glucose metabolic process"/>
    <property type="evidence" value="ECO:0007669"/>
    <property type="project" value="InterPro"/>
</dbReference>
<evidence type="ECO:0000259" key="6">
    <source>
        <dbReference type="Pfam" id="PF00483"/>
    </source>
</evidence>
<dbReference type="InterPro" id="IPR005771">
    <property type="entry name" value="GalU_uridylyltTrfase_bac/arc"/>
</dbReference>
<dbReference type="InterPro" id="IPR029044">
    <property type="entry name" value="Nucleotide-diphossugar_trans"/>
</dbReference>
<name>A0A3B0R6A5_9ZZZZ</name>
<dbReference type="InterPro" id="IPR005835">
    <property type="entry name" value="NTP_transferase_dom"/>
</dbReference>
<protein>
    <recommendedName>
        <fullName evidence="2">UTP--glucose-1-phosphate uridylyltransferase</fullName>
        <ecNumber evidence="2">2.7.7.9</ecNumber>
    </recommendedName>
</protein>
<comment type="catalytic activity">
    <reaction evidence="5">
        <text>alpha-D-glucose 1-phosphate + UTP + H(+) = UDP-alpha-D-glucose + diphosphate</text>
        <dbReference type="Rhea" id="RHEA:19889"/>
        <dbReference type="ChEBI" id="CHEBI:15378"/>
        <dbReference type="ChEBI" id="CHEBI:33019"/>
        <dbReference type="ChEBI" id="CHEBI:46398"/>
        <dbReference type="ChEBI" id="CHEBI:58601"/>
        <dbReference type="ChEBI" id="CHEBI:58885"/>
        <dbReference type="EC" id="2.7.7.9"/>
    </reaction>
</comment>
<evidence type="ECO:0000256" key="1">
    <source>
        <dbReference type="ARBA" id="ARBA00006890"/>
    </source>
</evidence>
<sequence>MKIKKAVFPSAGMGTRFLPATKAIPKEMLPLVDKPLIQYCVEEAHKSGIEEIIFITGRGKRAIEDHFDVSFELETTLKEKKKTAILNKIRHISEDLTYIYTRQKKALGLGHAVLCAKNIVNNEPFAVFLGDDIIDAKVPAMKQMIKVFGKYQASILAVQRVPKKHTHMYGIIKGKKIGDGLYKVEDVVEKPEKNPPSNLAIIGRYILTPEIFTQLEKNKKGSGGEYQLTDAIKGLLKTQAVYAYEFDGERFDAGDKVGFLKANIYMGLKNKETAKELKKFIKGLL</sequence>
<evidence type="ECO:0000256" key="2">
    <source>
        <dbReference type="ARBA" id="ARBA00012415"/>
    </source>
</evidence>
<evidence type="ECO:0000256" key="3">
    <source>
        <dbReference type="ARBA" id="ARBA00022679"/>
    </source>
</evidence>
<dbReference type="PANTHER" id="PTHR43197">
    <property type="entry name" value="UTP--GLUCOSE-1-PHOSPHATE URIDYLYLTRANSFERASE"/>
    <property type="match status" value="1"/>
</dbReference>
<evidence type="ECO:0000256" key="4">
    <source>
        <dbReference type="ARBA" id="ARBA00022695"/>
    </source>
</evidence>
<keyword evidence="3 7" id="KW-0808">Transferase</keyword>
<keyword evidence="4 7" id="KW-0548">Nucleotidyltransferase</keyword>
<dbReference type="CDD" id="cd02541">
    <property type="entry name" value="UGPase_prokaryotic"/>
    <property type="match status" value="1"/>
</dbReference>
<proteinExistence type="inferred from homology"/>
<dbReference type="EC" id="2.7.7.9" evidence="2"/>
<dbReference type="Gene3D" id="3.90.550.10">
    <property type="entry name" value="Spore Coat Polysaccharide Biosynthesis Protein SpsA, Chain A"/>
    <property type="match status" value="1"/>
</dbReference>
<gene>
    <name evidence="7" type="ORF">MNBD_DELTA01-1834</name>
</gene>
<dbReference type="SUPFAM" id="SSF53448">
    <property type="entry name" value="Nucleotide-diphospho-sugar transferases"/>
    <property type="match status" value="1"/>
</dbReference>
<evidence type="ECO:0000313" key="7">
    <source>
        <dbReference type="EMBL" id="VAV84626.1"/>
    </source>
</evidence>